<dbReference type="Proteomes" id="UP001152888">
    <property type="component" value="Unassembled WGS sequence"/>
</dbReference>
<dbReference type="OrthoDB" id="5984008at2759"/>
<feature type="transmembrane region" description="Helical" evidence="1">
    <location>
        <begin position="46"/>
        <end position="67"/>
    </location>
</feature>
<sequence>MQEMGVLVRLKDKWWKEMHGGGQCTKDKHSEDATATELGLDHVGGVFVVLAVGVCLAMLIAICEFLWNVRKVTVTEKVAPKEAFMRELHFALNIWARKKAVLNSASRSPSALPAERLSNKSR</sequence>
<keyword evidence="1" id="KW-1133">Transmembrane helix</keyword>
<keyword evidence="1" id="KW-0472">Membrane</keyword>
<name>A0A9P0JTG9_ACAOB</name>
<comment type="caution">
    <text evidence="2">The sequence shown here is derived from an EMBL/GenBank/DDBJ whole genome shotgun (WGS) entry which is preliminary data.</text>
</comment>
<evidence type="ECO:0000256" key="1">
    <source>
        <dbReference type="SAM" id="Phobius"/>
    </source>
</evidence>
<organism evidence="2 3">
    <name type="scientific">Acanthoscelides obtectus</name>
    <name type="common">Bean weevil</name>
    <name type="synonym">Bruchus obtectus</name>
    <dbReference type="NCBI Taxonomy" id="200917"/>
    <lineage>
        <taxon>Eukaryota</taxon>
        <taxon>Metazoa</taxon>
        <taxon>Ecdysozoa</taxon>
        <taxon>Arthropoda</taxon>
        <taxon>Hexapoda</taxon>
        <taxon>Insecta</taxon>
        <taxon>Pterygota</taxon>
        <taxon>Neoptera</taxon>
        <taxon>Endopterygota</taxon>
        <taxon>Coleoptera</taxon>
        <taxon>Polyphaga</taxon>
        <taxon>Cucujiformia</taxon>
        <taxon>Chrysomeloidea</taxon>
        <taxon>Chrysomelidae</taxon>
        <taxon>Bruchinae</taxon>
        <taxon>Bruchini</taxon>
        <taxon>Acanthoscelides</taxon>
    </lineage>
</organism>
<reference evidence="2" key="1">
    <citation type="submission" date="2022-03" db="EMBL/GenBank/DDBJ databases">
        <authorList>
            <person name="Sayadi A."/>
        </authorList>
    </citation>
    <scope>NUCLEOTIDE SEQUENCE</scope>
</reference>
<evidence type="ECO:0000313" key="3">
    <source>
        <dbReference type="Proteomes" id="UP001152888"/>
    </source>
</evidence>
<gene>
    <name evidence="2" type="ORF">ACAOBT_LOCUS3955</name>
</gene>
<evidence type="ECO:0000313" key="2">
    <source>
        <dbReference type="EMBL" id="CAH1961050.1"/>
    </source>
</evidence>
<protein>
    <submittedName>
        <fullName evidence="2">Uncharacterized protein</fullName>
    </submittedName>
</protein>
<accession>A0A9P0JTG9</accession>
<dbReference type="EMBL" id="CAKOFQ010006691">
    <property type="protein sequence ID" value="CAH1961050.1"/>
    <property type="molecule type" value="Genomic_DNA"/>
</dbReference>
<proteinExistence type="predicted"/>
<dbReference type="AlphaFoldDB" id="A0A9P0JTG9"/>
<keyword evidence="3" id="KW-1185">Reference proteome</keyword>
<keyword evidence="1" id="KW-0812">Transmembrane</keyword>